<protein>
    <recommendedName>
        <fullName evidence="2">DUF418 domain-containing protein</fullName>
    </recommendedName>
</protein>
<feature type="transmembrane region" description="Helical" evidence="1">
    <location>
        <begin position="103"/>
        <end position="125"/>
    </location>
</feature>
<dbReference type="Pfam" id="PF04235">
    <property type="entry name" value="DUF418"/>
    <property type="match status" value="1"/>
</dbReference>
<reference evidence="3 4" key="1">
    <citation type="submission" date="2017-03" db="EMBL/GenBank/DDBJ databases">
        <title>Genome sequence of Sphingomonas dokdonensis DSM 21029.</title>
        <authorList>
            <person name="Poehlein A."/>
            <person name="Wuebbeler J.H."/>
            <person name="Steinbuechel A."/>
            <person name="Daniel R."/>
        </authorList>
    </citation>
    <scope>NUCLEOTIDE SEQUENCE [LARGE SCALE GENOMIC DNA]</scope>
    <source>
        <strain evidence="3 4">DSM 21029</strain>
    </source>
</reference>
<dbReference type="PANTHER" id="PTHR30590:SF2">
    <property type="entry name" value="INNER MEMBRANE PROTEIN"/>
    <property type="match status" value="1"/>
</dbReference>
<keyword evidence="1" id="KW-1133">Transmembrane helix</keyword>
<evidence type="ECO:0000313" key="3">
    <source>
        <dbReference type="EMBL" id="OWK27926.1"/>
    </source>
</evidence>
<organism evidence="3 4">
    <name type="scientific">Sphingomonas dokdonensis</name>
    <dbReference type="NCBI Taxonomy" id="344880"/>
    <lineage>
        <taxon>Bacteria</taxon>
        <taxon>Pseudomonadati</taxon>
        <taxon>Pseudomonadota</taxon>
        <taxon>Alphaproteobacteria</taxon>
        <taxon>Sphingomonadales</taxon>
        <taxon>Sphingomonadaceae</taxon>
        <taxon>Sphingomonas</taxon>
    </lineage>
</organism>
<evidence type="ECO:0000256" key="1">
    <source>
        <dbReference type="SAM" id="Phobius"/>
    </source>
</evidence>
<feature type="transmembrane region" description="Helical" evidence="1">
    <location>
        <begin position="226"/>
        <end position="246"/>
    </location>
</feature>
<keyword evidence="1" id="KW-0472">Membrane</keyword>
<feature type="transmembrane region" description="Helical" evidence="1">
    <location>
        <begin position="9"/>
        <end position="28"/>
    </location>
</feature>
<feature type="transmembrane region" description="Helical" evidence="1">
    <location>
        <begin position="292"/>
        <end position="310"/>
    </location>
</feature>
<dbReference type="Proteomes" id="UP000197290">
    <property type="component" value="Unassembled WGS sequence"/>
</dbReference>
<sequence length="406" mass="45342">MQIDAVRGVAVMGILLLNIVSFALPRAAYGDPTVYGGATGANWWAWAITFVVADGKMRGLFTMLFGASTILIADRALVQRQSPARRHYARMASLLAIGMVHAYLIWSGDILVLYALAGMIVFLAWRWEPPRLLAVAVLLLATQLVTGALDHAAARAFEARATATAAPPALREQWADYRHSLDQLRRDAATEVQTFRGGWAEILPARIAITAETQRFGIPQNMPDTIALMLLGMALYRSGFFSGAWAPRHYRTAMIVGYGICLPLYIPLVLWIDRSHFDPITLLLTDRLHLALLRPFVTLAHAALIITLVARAPGARWPARLAAVGRVAFSNYLGASLVGTFLFYGYGLGWFGHLSRWQLYPVVLALWAVMLLWSPWWLRRFAYGPLEWLWRSLSRGHRQRIRRAPS</sequence>
<dbReference type="PANTHER" id="PTHR30590">
    <property type="entry name" value="INNER MEMBRANE PROTEIN"/>
    <property type="match status" value="1"/>
</dbReference>
<evidence type="ECO:0000313" key="4">
    <source>
        <dbReference type="Proteomes" id="UP000197290"/>
    </source>
</evidence>
<proteinExistence type="predicted"/>
<feature type="transmembrane region" description="Helical" evidence="1">
    <location>
        <begin position="60"/>
        <end position="78"/>
    </location>
</feature>
<evidence type="ECO:0000259" key="2">
    <source>
        <dbReference type="Pfam" id="PF04235"/>
    </source>
</evidence>
<dbReference type="InterPro" id="IPR052529">
    <property type="entry name" value="Bact_Transport_Assoc"/>
</dbReference>
<dbReference type="AlphaFoldDB" id="A0A245ZDU0"/>
<dbReference type="RefSeq" id="WP_088368328.1">
    <property type="nucleotide sequence ID" value="NZ_NBBI01000008.1"/>
</dbReference>
<feature type="transmembrane region" description="Helical" evidence="1">
    <location>
        <begin position="253"/>
        <end position="272"/>
    </location>
</feature>
<keyword evidence="4" id="KW-1185">Reference proteome</keyword>
<feature type="transmembrane region" description="Helical" evidence="1">
    <location>
        <begin position="132"/>
        <end position="149"/>
    </location>
</feature>
<keyword evidence="1" id="KW-0812">Transmembrane</keyword>
<feature type="transmembrane region" description="Helical" evidence="1">
    <location>
        <begin position="331"/>
        <end position="351"/>
    </location>
</feature>
<feature type="transmembrane region" description="Helical" evidence="1">
    <location>
        <begin position="357"/>
        <end position="378"/>
    </location>
</feature>
<dbReference type="EMBL" id="NBBI01000008">
    <property type="protein sequence ID" value="OWK27926.1"/>
    <property type="molecule type" value="Genomic_DNA"/>
</dbReference>
<comment type="caution">
    <text evidence="3">The sequence shown here is derived from an EMBL/GenBank/DDBJ whole genome shotgun (WGS) entry which is preliminary data.</text>
</comment>
<dbReference type="InterPro" id="IPR007349">
    <property type="entry name" value="DUF418"/>
</dbReference>
<gene>
    <name evidence="3" type="ORF">SPDO_30090</name>
</gene>
<dbReference type="OrthoDB" id="9807744at2"/>
<feature type="transmembrane region" description="Helical" evidence="1">
    <location>
        <begin position="34"/>
        <end position="53"/>
    </location>
</feature>
<accession>A0A245ZDU0</accession>
<name>A0A245ZDU0_9SPHN</name>
<feature type="domain" description="DUF418" evidence="2">
    <location>
        <begin position="235"/>
        <end position="395"/>
    </location>
</feature>